<name>A0A2P6Q8F0_ROSCH</name>
<organism evidence="1 2">
    <name type="scientific">Rosa chinensis</name>
    <name type="common">China rose</name>
    <dbReference type="NCBI Taxonomy" id="74649"/>
    <lineage>
        <taxon>Eukaryota</taxon>
        <taxon>Viridiplantae</taxon>
        <taxon>Streptophyta</taxon>
        <taxon>Embryophyta</taxon>
        <taxon>Tracheophyta</taxon>
        <taxon>Spermatophyta</taxon>
        <taxon>Magnoliopsida</taxon>
        <taxon>eudicotyledons</taxon>
        <taxon>Gunneridae</taxon>
        <taxon>Pentapetalae</taxon>
        <taxon>rosids</taxon>
        <taxon>fabids</taxon>
        <taxon>Rosales</taxon>
        <taxon>Rosaceae</taxon>
        <taxon>Rosoideae</taxon>
        <taxon>Rosoideae incertae sedis</taxon>
        <taxon>Rosa</taxon>
    </lineage>
</organism>
<reference evidence="1 2" key="1">
    <citation type="journal article" date="2018" name="Nat. Genet.">
        <title>The Rosa genome provides new insights in the design of modern roses.</title>
        <authorList>
            <person name="Bendahmane M."/>
        </authorList>
    </citation>
    <scope>NUCLEOTIDE SEQUENCE [LARGE SCALE GENOMIC DNA]</scope>
    <source>
        <strain evidence="2">cv. Old Blush</strain>
    </source>
</reference>
<protein>
    <submittedName>
        <fullName evidence="1">Uncharacterized protein</fullName>
    </submittedName>
</protein>
<comment type="caution">
    <text evidence="1">The sequence shown here is derived from an EMBL/GenBank/DDBJ whole genome shotgun (WGS) entry which is preliminary data.</text>
</comment>
<dbReference type="EMBL" id="PDCK01000043">
    <property type="protein sequence ID" value="PRQ30448.1"/>
    <property type="molecule type" value="Genomic_DNA"/>
</dbReference>
<evidence type="ECO:0000313" key="2">
    <source>
        <dbReference type="Proteomes" id="UP000238479"/>
    </source>
</evidence>
<dbReference type="Proteomes" id="UP000238479">
    <property type="component" value="Chromosome 5"/>
</dbReference>
<sequence length="42" mass="4766">MTSIRALKRFIICELMHNESLETQLHDAALNFLVAVGNFKCS</sequence>
<evidence type="ECO:0000313" key="1">
    <source>
        <dbReference type="EMBL" id="PRQ30448.1"/>
    </source>
</evidence>
<dbReference type="AlphaFoldDB" id="A0A2P6Q8F0"/>
<gene>
    <name evidence="1" type="ORF">RchiOBHm_Chr5g0024751</name>
</gene>
<proteinExistence type="predicted"/>
<keyword evidence="2" id="KW-1185">Reference proteome</keyword>
<dbReference type="Gramene" id="PRQ30448">
    <property type="protein sequence ID" value="PRQ30448"/>
    <property type="gene ID" value="RchiOBHm_Chr5g0024751"/>
</dbReference>
<accession>A0A2P6Q8F0</accession>